<dbReference type="Gene3D" id="1.10.10.10">
    <property type="entry name" value="Winged helix-like DNA-binding domain superfamily/Winged helix DNA-binding domain"/>
    <property type="match status" value="3"/>
</dbReference>
<keyword evidence="4 5" id="KW-0963">Cytoplasm</keyword>
<feature type="domain" description="RecX second three-helical" evidence="6">
    <location>
        <begin position="108"/>
        <end position="139"/>
    </location>
</feature>
<evidence type="ECO:0000313" key="9">
    <source>
        <dbReference type="EMBL" id="GAA0742882.1"/>
    </source>
</evidence>
<name>A0ABP3UYF4_9BURK</name>
<comment type="function">
    <text evidence="5">Modulates RecA activity.</text>
</comment>
<dbReference type="InterPro" id="IPR003783">
    <property type="entry name" value="Regulatory_RecX"/>
</dbReference>
<comment type="caution">
    <text evidence="9">The sequence shown here is derived from an EMBL/GenBank/DDBJ whole genome shotgun (WGS) entry which is preliminary data.</text>
</comment>
<evidence type="ECO:0000256" key="4">
    <source>
        <dbReference type="ARBA" id="ARBA00022490"/>
    </source>
</evidence>
<dbReference type="Pfam" id="PF21981">
    <property type="entry name" value="RecX_HTH3"/>
    <property type="match status" value="1"/>
</dbReference>
<protein>
    <recommendedName>
        <fullName evidence="3 5">Regulatory protein RecX</fullName>
    </recommendedName>
</protein>
<feature type="domain" description="RecX first three-helical" evidence="8">
    <location>
        <begin position="9"/>
        <end position="34"/>
    </location>
</feature>
<dbReference type="HAMAP" id="MF_01114">
    <property type="entry name" value="RecX"/>
    <property type="match status" value="1"/>
</dbReference>
<evidence type="ECO:0000256" key="1">
    <source>
        <dbReference type="ARBA" id="ARBA00004496"/>
    </source>
</evidence>
<reference evidence="10" key="1">
    <citation type="journal article" date="2019" name="Int. J. Syst. Evol. Microbiol.">
        <title>The Global Catalogue of Microorganisms (GCM) 10K type strain sequencing project: providing services to taxonomists for standard genome sequencing and annotation.</title>
        <authorList>
            <consortium name="The Broad Institute Genomics Platform"/>
            <consortium name="The Broad Institute Genome Sequencing Center for Infectious Disease"/>
            <person name="Wu L."/>
            <person name="Ma J."/>
        </authorList>
    </citation>
    <scope>NUCLEOTIDE SEQUENCE [LARGE SCALE GENOMIC DNA]</scope>
    <source>
        <strain evidence="10">JCM 15503</strain>
    </source>
</reference>
<evidence type="ECO:0000313" key="10">
    <source>
        <dbReference type="Proteomes" id="UP001500279"/>
    </source>
</evidence>
<evidence type="ECO:0000259" key="8">
    <source>
        <dbReference type="Pfam" id="PF21982"/>
    </source>
</evidence>
<dbReference type="InterPro" id="IPR036388">
    <property type="entry name" value="WH-like_DNA-bd_sf"/>
</dbReference>
<dbReference type="PANTHER" id="PTHR33602:SF1">
    <property type="entry name" value="REGULATORY PROTEIN RECX FAMILY PROTEIN"/>
    <property type="match status" value="1"/>
</dbReference>
<dbReference type="InterPro" id="IPR053926">
    <property type="entry name" value="RecX_HTH_1st"/>
</dbReference>
<comment type="subcellular location">
    <subcellularLocation>
        <location evidence="1 5">Cytoplasm</location>
    </subcellularLocation>
</comment>
<evidence type="ECO:0000256" key="5">
    <source>
        <dbReference type="HAMAP-Rule" id="MF_01114"/>
    </source>
</evidence>
<comment type="similarity">
    <text evidence="2 5">Belongs to the RecX family.</text>
</comment>
<dbReference type="Pfam" id="PF21982">
    <property type="entry name" value="RecX_HTH1"/>
    <property type="match status" value="1"/>
</dbReference>
<gene>
    <name evidence="5" type="primary">recX</name>
    <name evidence="9" type="ORF">GCM10009107_06820</name>
</gene>
<dbReference type="Pfam" id="PF02631">
    <property type="entry name" value="RecX_HTH2"/>
    <property type="match status" value="1"/>
</dbReference>
<proteinExistence type="inferred from homology"/>
<sequence>MKTAPPSLKAQALALLARREHSRAELRTKLLAHGRKRLAWLAEDQRRAAERAAGLDFATAFGLDPAASSSSAGPDDDGDAGMHELAQENLGAEVDEVLDWLEAQRYQSDARFIESRVNARAGKLGQMRIKQELAQHGVALDAETALQLRQTELARAREVWRRRFGDTPASEAAERARQMRFLAARGFAGDVVRRVVGDREDD</sequence>
<keyword evidence="10" id="KW-1185">Reference proteome</keyword>
<dbReference type="PANTHER" id="PTHR33602">
    <property type="entry name" value="REGULATORY PROTEIN RECX FAMILY PROTEIN"/>
    <property type="match status" value="1"/>
</dbReference>
<evidence type="ECO:0000256" key="3">
    <source>
        <dbReference type="ARBA" id="ARBA00018111"/>
    </source>
</evidence>
<dbReference type="EMBL" id="BAAAEW010000004">
    <property type="protein sequence ID" value="GAA0742882.1"/>
    <property type="molecule type" value="Genomic_DNA"/>
</dbReference>
<feature type="domain" description="RecX third three-helical" evidence="7">
    <location>
        <begin position="151"/>
        <end position="196"/>
    </location>
</feature>
<dbReference type="RefSeq" id="WP_310742414.1">
    <property type="nucleotide sequence ID" value="NZ_BAAAEW010000004.1"/>
</dbReference>
<accession>A0ABP3UYF4</accession>
<dbReference type="Proteomes" id="UP001500279">
    <property type="component" value="Unassembled WGS sequence"/>
</dbReference>
<evidence type="ECO:0000256" key="2">
    <source>
        <dbReference type="ARBA" id="ARBA00009695"/>
    </source>
</evidence>
<evidence type="ECO:0000259" key="7">
    <source>
        <dbReference type="Pfam" id="PF21981"/>
    </source>
</evidence>
<dbReference type="InterPro" id="IPR053924">
    <property type="entry name" value="RecX_HTH_2nd"/>
</dbReference>
<evidence type="ECO:0000259" key="6">
    <source>
        <dbReference type="Pfam" id="PF02631"/>
    </source>
</evidence>
<dbReference type="InterPro" id="IPR053925">
    <property type="entry name" value="RecX_HTH_3rd"/>
</dbReference>
<organism evidence="9 10">
    <name type="scientific">Ideonella azotifigens</name>
    <dbReference type="NCBI Taxonomy" id="513160"/>
    <lineage>
        <taxon>Bacteria</taxon>
        <taxon>Pseudomonadati</taxon>
        <taxon>Pseudomonadota</taxon>
        <taxon>Betaproteobacteria</taxon>
        <taxon>Burkholderiales</taxon>
        <taxon>Sphaerotilaceae</taxon>
        <taxon>Ideonella</taxon>
    </lineage>
</organism>